<feature type="domain" description="DUF397" evidence="2">
    <location>
        <begin position="8"/>
        <end position="62"/>
    </location>
</feature>
<evidence type="ECO:0000313" key="3">
    <source>
        <dbReference type="EMBL" id="GIL31782.1"/>
    </source>
</evidence>
<evidence type="ECO:0000256" key="1">
    <source>
        <dbReference type="SAM" id="MobiDB-lite"/>
    </source>
</evidence>
<dbReference type="Proteomes" id="UP000614996">
    <property type="component" value="Unassembled WGS sequence"/>
</dbReference>
<gene>
    <name evidence="3" type="ORF">NUM_70360</name>
</gene>
<protein>
    <recommendedName>
        <fullName evidence="2">DUF397 domain-containing protein</fullName>
    </recommendedName>
</protein>
<dbReference type="AlphaFoldDB" id="A0A8J4AL33"/>
<dbReference type="RefSeq" id="WP_207129344.1">
    <property type="nucleotide sequence ID" value="NZ_BOPO01000150.1"/>
</dbReference>
<evidence type="ECO:0000259" key="2">
    <source>
        <dbReference type="Pfam" id="PF04149"/>
    </source>
</evidence>
<accession>A0A8J4AL33</accession>
<sequence length="64" mass="6699">MTTDLSGAVWRKSTRSGNSGGQCVEVAANLSGVVAIRDSKDPDGPALVVHPTAFRTFTETVKAH</sequence>
<proteinExistence type="predicted"/>
<evidence type="ECO:0000313" key="4">
    <source>
        <dbReference type="Proteomes" id="UP000614996"/>
    </source>
</evidence>
<dbReference type="EMBL" id="BOPO01000150">
    <property type="protein sequence ID" value="GIL31782.1"/>
    <property type="molecule type" value="Genomic_DNA"/>
</dbReference>
<dbReference type="InterPro" id="IPR007278">
    <property type="entry name" value="DUF397"/>
</dbReference>
<reference evidence="4" key="1">
    <citation type="journal article" date="2021" name="Int. J. Syst. Evol. Microbiol.">
        <title>Actinocatenispora comari sp. nov., an endophytic actinomycete isolated from aerial parts of Comarum salesowianum.</title>
        <authorList>
            <person name="Oyunbileg N."/>
            <person name="Iizaka Y."/>
            <person name="Hamada M."/>
            <person name="Davaapurev B.O."/>
            <person name="Fukumoto A."/>
            <person name="Tsetseg B."/>
            <person name="Kato F."/>
            <person name="Tamura T."/>
            <person name="Batkhuu J."/>
            <person name="Anzai Y."/>
        </authorList>
    </citation>
    <scope>NUCLEOTIDE SEQUENCE [LARGE SCALE GENOMIC DNA]</scope>
    <source>
        <strain evidence="4">NUM-2625</strain>
    </source>
</reference>
<feature type="region of interest" description="Disordered" evidence="1">
    <location>
        <begin position="1"/>
        <end position="21"/>
    </location>
</feature>
<comment type="caution">
    <text evidence="3">The sequence shown here is derived from an EMBL/GenBank/DDBJ whole genome shotgun (WGS) entry which is preliminary data.</text>
</comment>
<name>A0A8J4AL33_9ACTN</name>
<dbReference type="Pfam" id="PF04149">
    <property type="entry name" value="DUF397"/>
    <property type="match status" value="1"/>
</dbReference>
<organism evidence="3 4">
    <name type="scientific">Actinocatenispora comari</name>
    <dbReference type="NCBI Taxonomy" id="2807577"/>
    <lineage>
        <taxon>Bacteria</taxon>
        <taxon>Bacillati</taxon>
        <taxon>Actinomycetota</taxon>
        <taxon>Actinomycetes</taxon>
        <taxon>Micromonosporales</taxon>
        <taxon>Micromonosporaceae</taxon>
        <taxon>Actinocatenispora</taxon>
    </lineage>
</organism>
<keyword evidence="4" id="KW-1185">Reference proteome</keyword>